<comment type="caution">
    <text evidence="5">The sequence shown here is derived from an EMBL/GenBank/DDBJ whole genome shotgun (WGS) entry which is preliminary data.</text>
</comment>
<organism evidence="5 6">
    <name type="scientific">Actinomycetospora endophytica</name>
    <dbReference type="NCBI Taxonomy" id="2291215"/>
    <lineage>
        <taxon>Bacteria</taxon>
        <taxon>Bacillati</taxon>
        <taxon>Actinomycetota</taxon>
        <taxon>Actinomycetes</taxon>
        <taxon>Pseudonocardiales</taxon>
        <taxon>Pseudonocardiaceae</taxon>
        <taxon>Actinomycetospora</taxon>
    </lineage>
</organism>
<dbReference type="InterPro" id="IPR017853">
    <property type="entry name" value="GH"/>
</dbReference>
<dbReference type="InterPro" id="IPR033132">
    <property type="entry name" value="GH_1_N_CS"/>
</dbReference>
<keyword evidence="3" id="KW-0326">Glycosidase</keyword>
<dbReference type="RefSeq" id="WP_230734607.1">
    <property type="nucleotide sequence ID" value="NZ_JAJNDB010000002.1"/>
</dbReference>
<dbReference type="PANTHER" id="PTHR10353:SF209">
    <property type="entry name" value="GALACTOLIPID GALACTOSYLTRANSFERASE SFR2, CHLOROPLASTIC"/>
    <property type="match status" value="1"/>
</dbReference>
<dbReference type="PROSITE" id="PS00653">
    <property type="entry name" value="GLYCOSYL_HYDROL_F1_2"/>
    <property type="match status" value="1"/>
</dbReference>
<sequence>MPSFPTGFLWGSATAAHQVEGGNHNNDWWDWEHDPASPAVESSGDAIDHLHRYDADFALLASSGQNAHRLSLEWSRIEPAPGEFSRAALDHYARVLDSLAAHGLTAFVTLYHFTLPRWFAARGGWLADDALEIFGRYVEHVTTALGDRMPYVCTINEPQIVALGCYLNGEFPPGHQDVGEAIACNATLGQAHRTAVEAIRAASGTPKIGTCLHLPYIEPLRPGDDADEGAAGMARAVMVDHHIDDLRAGGDVGDWVGLQYYTRTRMDASGGGLDTAPPPEGAETTLMGWEVHPAGFGVMLRRIAETGLPVVVTENGIATADDAQRVRYLDSHLTELERAMADGVDIRGYLYWSSFDNFEWARGYAPTFGLVGVDRADGYRREPRRSAQLFGEVARSGDLTALHDAVATQDASAAPSTTGSTR</sequence>
<gene>
    <name evidence="5" type="ORF">LQ327_14325</name>
</gene>
<evidence type="ECO:0000256" key="3">
    <source>
        <dbReference type="ARBA" id="ARBA00023295"/>
    </source>
</evidence>
<evidence type="ECO:0000256" key="2">
    <source>
        <dbReference type="ARBA" id="ARBA00022801"/>
    </source>
</evidence>
<proteinExistence type="inferred from homology"/>
<dbReference type="InterPro" id="IPR001360">
    <property type="entry name" value="Glyco_hydro_1"/>
</dbReference>
<dbReference type="PANTHER" id="PTHR10353">
    <property type="entry name" value="GLYCOSYL HYDROLASE"/>
    <property type="match status" value="1"/>
</dbReference>
<keyword evidence="2" id="KW-0378">Hydrolase</keyword>
<accession>A0ABS8PAU8</accession>
<evidence type="ECO:0000256" key="4">
    <source>
        <dbReference type="RuleBase" id="RU003690"/>
    </source>
</evidence>
<comment type="similarity">
    <text evidence="1 4">Belongs to the glycosyl hydrolase 1 family.</text>
</comment>
<keyword evidence="6" id="KW-1185">Reference proteome</keyword>
<evidence type="ECO:0000256" key="1">
    <source>
        <dbReference type="ARBA" id="ARBA00010838"/>
    </source>
</evidence>
<evidence type="ECO:0000313" key="6">
    <source>
        <dbReference type="Proteomes" id="UP001199469"/>
    </source>
</evidence>
<protein>
    <submittedName>
        <fullName evidence="5">Family 1 glycosylhydrolase</fullName>
    </submittedName>
</protein>
<dbReference type="Gene3D" id="3.20.20.80">
    <property type="entry name" value="Glycosidases"/>
    <property type="match status" value="1"/>
</dbReference>
<evidence type="ECO:0000313" key="5">
    <source>
        <dbReference type="EMBL" id="MCD2194546.1"/>
    </source>
</evidence>
<reference evidence="5 6" key="1">
    <citation type="submission" date="2021-11" db="EMBL/GenBank/DDBJ databases">
        <title>Draft genome sequence of Actinomycetospora sp. SF1 isolated from the rhizosphere soil.</title>
        <authorList>
            <person name="Duangmal K."/>
            <person name="Chantavorakit T."/>
        </authorList>
    </citation>
    <scope>NUCLEOTIDE SEQUENCE [LARGE SCALE GENOMIC DNA]</scope>
    <source>
        <strain evidence="5 6">TBRC 5722</strain>
    </source>
</reference>
<dbReference type="EMBL" id="JAJNDB010000002">
    <property type="protein sequence ID" value="MCD2194546.1"/>
    <property type="molecule type" value="Genomic_DNA"/>
</dbReference>
<dbReference type="Proteomes" id="UP001199469">
    <property type="component" value="Unassembled WGS sequence"/>
</dbReference>
<name>A0ABS8PAU8_9PSEU</name>
<dbReference type="Pfam" id="PF00232">
    <property type="entry name" value="Glyco_hydro_1"/>
    <property type="match status" value="2"/>
</dbReference>
<dbReference type="PRINTS" id="PR00131">
    <property type="entry name" value="GLHYDRLASE1"/>
</dbReference>
<dbReference type="SUPFAM" id="SSF51445">
    <property type="entry name" value="(Trans)glycosidases"/>
    <property type="match status" value="1"/>
</dbReference>